<accession>A0ABN1VE35</accession>
<feature type="transmembrane region" description="Helical" evidence="1">
    <location>
        <begin position="49"/>
        <end position="76"/>
    </location>
</feature>
<sequence length="77" mass="8227">MPACADASPVIRFTCRVRLGPTTTSGPVPDFPTVEAWAMRNRYAEMLGFLAFMAMGIAALVLAIVVGLVISAWSLLL</sequence>
<dbReference type="Proteomes" id="UP001500467">
    <property type="component" value="Unassembled WGS sequence"/>
</dbReference>
<protein>
    <submittedName>
        <fullName evidence="2">Uncharacterized protein</fullName>
    </submittedName>
</protein>
<name>A0ABN1VE35_9PSEU</name>
<organism evidence="2 3">
    <name type="scientific">Prauserella alba</name>
    <dbReference type="NCBI Taxonomy" id="176898"/>
    <lineage>
        <taxon>Bacteria</taxon>
        <taxon>Bacillati</taxon>
        <taxon>Actinomycetota</taxon>
        <taxon>Actinomycetes</taxon>
        <taxon>Pseudonocardiales</taxon>
        <taxon>Pseudonocardiaceae</taxon>
        <taxon>Prauserella</taxon>
    </lineage>
</organism>
<keyword evidence="1" id="KW-1133">Transmembrane helix</keyword>
<dbReference type="EMBL" id="BAAALM010000007">
    <property type="protein sequence ID" value="GAA1203617.1"/>
    <property type="molecule type" value="Genomic_DNA"/>
</dbReference>
<keyword evidence="1" id="KW-0812">Transmembrane</keyword>
<gene>
    <name evidence="2" type="ORF">GCM10009675_21700</name>
</gene>
<proteinExistence type="predicted"/>
<keyword evidence="1" id="KW-0472">Membrane</keyword>
<evidence type="ECO:0000313" key="2">
    <source>
        <dbReference type="EMBL" id="GAA1203617.1"/>
    </source>
</evidence>
<reference evidence="2 3" key="1">
    <citation type="journal article" date="2019" name="Int. J. Syst. Evol. Microbiol.">
        <title>The Global Catalogue of Microorganisms (GCM) 10K type strain sequencing project: providing services to taxonomists for standard genome sequencing and annotation.</title>
        <authorList>
            <consortium name="The Broad Institute Genomics Platform"/>
            <consortium name="The Broad Institute Genome Sequencing Center for Infectious Disease"/>
            <person name="Wu L."/>
            <person name="Ma J."/>
        </authorList>
    </citation>
    <scope>NUCLEOTIDE SEQUENCE [LARGE SCALE GENOMIC DNA]</scope>
    <source>
        <strain evidence="2 3">JCM 13022</strain>
    </source>
</reference>
<keyword evidence="3" id="KW-1185">Reference proteome</keyword>
<comment type="caution">
    <text evidence="2">The sequence shown here is derived from an EMBL/GenBank/DDBJ whole genome shotgun (WGS) entry which is preliminary data.</text>
</comment>
<evidence type="ECO:0000256" key="1">
    <source>
        <dbReference type="SAM" id="Phobius"/>
    </source>
</evidence>
<evidence type="ECO:0000313" key="3">
    <source>
        <dbReference type="Proteomes" id="UP001500467"/>
    </source>
</evidence>